<reference evidence="1 2" key="1">
    <citation type="submission" date="2024-01" db="EMBL/GenBank/DDBJ databases">
        <title>The genomes of 5 underutilized Papilionoideae crops provide insights into root nodulation and disease resistanc.</title>
        <authorList>
            <person name="Jiang F."/>
        </authorList>
    </citation>
    <scope>NUCLEOTIDE SEQUENCE [LARGE SCALE GENOMIC DNA]</scope>
    <source>
        <strain evidence="1">JINMINGXINNONG_FW02</strain>
        <tissue evidence="1">Leaves</tissue>
    </source>
</reference>
<protein>
    <submittedName>
        <fullName evidence="1">Uncharacterized protein</fullName>
    </submittedName>
</protein>
<name>A0AAN9NGH8_PHACN</name>
<proteinExistence type="predicted"/>
<keyword evidence="2" id="KW-1185">Reference proteome</keyword>
<dbReference type="AlphaFoldDB" id="A0AAN9NGH8"/>
<organism evidence="1 2">
    <name type="scientific">Phaseolus coccineus</name>
    <name type="common">Scarlet runner bean</name>
    <name type="synonym">Phaseolus multiflorus</name>
    <dbReference type="NCBI Taxonomy" id="3886"/>
    <lineage>
        <taxon>Eukaryota</taxon>
        <taxon>Viridiplantae</taxon>
        <taxon>Streptophyta</taxon>
        <taxon>Embryophyta</taxon>
        <taxon>Tracheophyta</taxon>
        <taxon>Spermatophyta</taxon>
        <taxon>Magnoliopsida</taxon>
        <taxon>eudicotyledons</taxon>
        <taxon>Gunneridae</taxon>
        <taxon>Pentapetalae</taxon>
        <taxon>rosids</taxon>
        <taxon>fabids</taxon>
        <taxon>Fabales</taxon>
        <taxon>Fabaceae</taxon>
        <taxon>Papilionoideae</taxon>
        <taxon>50 kb inversion clade</taxon>
        <taxon>NPAAA clade</taxon>
        <taxon>indigoferoid/millettioid clade</taxon>
        <taxon>Phaseoleae</taxon>
        <taxon>Phaseolus</taxon>
    </lineage>
</organism>
<dbReference type="Proteomes" id="UP001374584">
    <property type="component" value="Unassembled WGS sequence"/>
</dbReference>
<comment type="caution">
    <text evidence="1">The sequence shown here is derived from an EMBL/GenBank/DDBJ whole genome shotgun (WGS) entry which is preliminary data.</text>
</comment>
<sequence>MPLAPIDPCPTNPTPTPQNFTWLSKVVHINAPTCLQHLKSISAHHSRPTNIHVDCRNTNTYSIPFAFFFLDNTLVSPSKSTSNHYPSLLPCCPSLKEMANSCISFTYYTCNVLLRTPALHPIGISSALAYGPRQKLQNQKP</sequence>
<evidence type="ECO:0000313" key="2">
    <source>
        <dbReference type="Proteomes" id="UP001374584"/>
    </source>
</evidence>
<accession>A0AAN9NGH8</accession>
<gene>
    <name evidence="1" type="ORF">VNO80_05877</name>
</gene>
<dbReference type="EMBL" id="JAYMYR010000003">
    <property type="protein sequence ID" value="KAK7372496.1"/>
    <property type="molecule type" value="Genomic_DNA"/>
</dbReference>
<evidence type="ECO:0000313" key="1">
    <source>
        <dbReference type="EMBL" id="KAK7372496.1"/>
    </source>
</evidence>